<keyword evidence="4" id="KW-0238">DNA-binding</keyword>
<keyword evidence="11" id="KW-1185">Reference proteome</keyword>
<feature type="region of interest" description="Disordered" evidence="7">
    <location>
        <begin position="252"/>
        <end position="274"/>
    </location>
</feature>
<dbReference type="PROSITE" id="PS51370">
    <property type="entry name" value="R"/>
    <property type="match status" value="1"/>
</dbReference>
<feature type="region of interest" description="Disordered" evidence="7">
    <location>
        <begin position="63"/>
        <end position="122"/>
    </location>
</feature>
<keyword evidence="2" id="KW-0217">Developmental protein</keyword>
<evidence type="ECO:0000256" key="7">
    <source>
        <dbReference type="SAM" id="MobiDB-lite"/>
    </source>
</evidence>
<feature type="domain" description="TCP" evidence="8">
    <location>
        <begin position="108"/>
        <end position="166"/>
    </location>
</feature>
<dbReference type="InterPro" id="IPR017888">
    <property type="entry name" value="CYC/TB1_R_domain"/>
</dbReference>
<evidence type="ECO:0000259" key="8">
    <source>
        <dbReference type="PROSITE" id="PS51369"/>
    </source>
</evidence>
<gene>
    <name evidence="10" type="ORF">SLEP1_g51149</name>
</gene>
<keyword evidence="5" id="KW-0804">Transcription</keyword>
<evidence type="ECO:0000313" key="10">
    <source>
        <dbReference type="EMBL" id="GKV43913.1"/>
    </source>
</evidence>
<dbReference type="Proteomes" id="UP001054252">
    <property type="component" value="Unassembled WGS sequence"/>
</dbReference>
<name>A0AAV5M291_9ROSI</name>
<dbReference type="GO" id="GO:0005634">
    <property type="term" value="C:nucleus"/>
    <property type="evidence" value="ECO:0007669"/>
    <property type="project" value="UniProtKB-SubCell"/>
</dbReference>
<dbReference type="AlphaFoldDB" id="A0AAV5M291"/>
<evidence type="ECO:0000313" key="11">
    <source>
        <dbReference type="Proteomes" id="UP001054252"/>
    </source>
</evidence>
<evidence type="ECO:0000256" key="2">
    <source>
        <dbReference type="ARBA" id="ARBA00022473"/>
    </source>
</evidence>
<dbReference type="GO" id="GO:0043565">
    <property type="term" value="F:sequence-specific DNA binding"/>
    <property type="evidence" value="ECO:0007669"/>
    <property type="project" value="TreeGrafter"/>
</dbReference>
<evidence type="ECO:0000256" key="3">
    <source>
        <dbReference type="ARBA" id="ARBA00023015"/>
    </source>
</evidence>
<dbReference type="InterPro" id="IPR017887">
    <property type="entry name" value="TF_TCP_subgr"/>
</dbReference>
<proteinExistence type="predicted"/>
<dbReference type="PANTHER" id="PTHR31072">
    <property type="entry name" value="TRANSCRIPTION FACTOR TCP4-RELATED"/>
    <property type="match status" value="1"/>
</dbReference>
<accession>A0AAV5M291</accession>
<feature type="region of interest" description="Disordered" evidence="7">
    <location>
        <begin position="175"/>
        <end position="233"/>
    </location>
</feature>
<reference evidence="10 11" key="1">
    <citation type="journal article" date="2021" name="Commun. Biol.">
        <title>The genome of Shorea leprosula (Dipterocarpaceae) highlights the ecological relevance of drought in aseasonal tropical rainforests.</title>
        <authorList>
            <person name="Ng K.K.S."/>
            <person name="Kobayashi M.J."/>
            <person name="Fawcett J.A."/>
            <person name="Hatakeyama M."/>
            <person name="Paape T."/>
            <person name="Ng C.H."/>
            <person name="Ang C.C."/>
            <person name="Tnah L.H."/>
            <person name="Lee C.T."/>
            <person name="Nishiyama T."/>
            <person name="Sese J."/>
            <person name="O'Brien M.J."/>
            <person name="Copetti D."/>
            <person name="Mohd Noor M.I."/>
            <person name="Ong R.C."/>
            <person name="Putra M."/>
            <person name="Sireger I.Z."/>
            <person name="Indrioko S."/>
            <person name="Kosugi Y."/>
            <person name="Izuno A."/>
            <person name="Isagi Y."/>
            <person name="Lee S.L."/>
            <person name="Shimizu K.K."/>
        </authorList>
    </citation>
    <scope>NUCLEOTIDE SEQUENCE [LARGE SCALE GENOMIC DNA]</scope>
    <source>
        <strain evidence="10">214</strain>
    </source>
</reference>
<dbReference type="GO" id="GO:0003700">
    <property type="term" value="F:DNA-binding transcription factor activity"/>
    <property type="evidence" value="ECO:0007669"/>
    <property type="project" value="InterPro"/>
</dbReference>
<dbReference type="GO" id="GO:2000032">
    <property type="term" value="P:regulation of secondary shoot formation"/>
    <property type="evidence" value="ECO:0007669"/>
    <property type="project" value="TreeGrafter"/>
</dbReference>
<dbReference type="EMBL" id="BPVZ01000174">
    <property type="protein sequence ID" value="GKV43913.1"/>
    <property type="molecule type" value="Genomic_DNA"/>
</dbReference>
<feature type="compositionally biased region" description="Basic and acidic residues" evidence="7">
    <location>
        <begin position="197"/>
        <end position="207"/>
    </location>
</feature>
<keyword evidence="3" id="KW-0805">Transcription regulation</keyword>
<dbReference type="Pfam" id="PF03634">
    <property type="entry name" value="TCP"/>
    <property type="match status" value="1"/>
</dbReference>
<evidence type="ECO:0000256" key="4">
    <source>
        <dbReference type="ARBA" id="ARBA00023125"/>
    </source>
</evidence>
<dbReference type="PROSITE" id="PS51369">
    <property type="entry name" value="TCP"/>
    <property type="match status" value="1"/>
</dbReference>
<evidence type="ECO:0000259" key="9">
    <source>
        <dbReference type="PROSITE" id="PS51370"/>
    </source>
</evidence>
<dbReference type="PANTHER" id="PTHR31072:SF87">
    <property type="entry name" value="TRANSCRIPTION FACTOR TCP12"/>
    <property type="match status" value="1"/>
</dbReference>
<organism evidence="10 11">
    <name type="scientific">Rubroshorea leprosula</name>
    <dbReference type="NCBI Taxonomy" id="152421"/>
    <lineage>
        <taxon>Eukaryota</taxon>
        <taxon>Viridiplantae</taxon>
        <taxon>Streptophyta</taxon>
        <taxon>Embryophyta</taxon>
        <taxon>Tracheophyta</taxon>
        <taxon>Spermatophyta</taxon>
        <taxon>Magnoliopsida</taxon>
        <taxon>eudicotyledons</taxon>
        <taxon>Gunneridae</taxon>
        <taxon>Pentapetalae</taxon>
        <taxon>rosids</taxon>
        <taxon>malvids</taxon>
        <taxon>Malvales</taxon>
        <taxon>Dipterocarpaceae</taxon>
        <taxon>Rubroshorea</taxon>
    </lineage>
</organism>
<feature type="domain" description="R" evidence="9">
    <location>
        <begin position="227"/>
        <end position="244"/>
    </location>
</feature>
<feature type="compositionally biased region" description="Basic residues" evidence="7">
    <location>
        <begin position="101"/>
        <end position="114"/>
    </location>
</feature>
<evidence type="ECO:0000256" key="5">
    <source>
        <dbReference type="ARBA" id="ARBA00023163"/>
    </source>
</evidence>
<keyword evidence="6" id="KW-0539">Nucleus</keyword>
<comment type="caution">
    <text evidence="10">The sequence shown here is derived from an EMBL/GenBank/DDBJ whole genome shotgun (WGS) entry which is preliminary data.</text>
</comment>
<comment type="subcellular location">
    <subcellularLocation>
        <location evidence="1">Nucleus</location>
    </subcellularLocation>
</comment>
<sequence length="454" mass="50630">MFSSSNNSYNPFHFIVNQNMTGNPNSTPEDQTSSPFFHFPVPFLDDDADEILMSQLLSEEPILVSSSNGGPNLPTKETNNKKVAVRKKRSSADGSGAKAVLPRKRTGKKDRHSKIYTSQGPRDRRMRLSLQIARKFFDLQDMLGFDKASKTIEWLFSKSNVAINELTDSFPRVKESCSGAGKTVSSTSESEVVSVAKETEEGREQKGKQKKERKSSLKASINIPVPKESREKARARARERTREKMKIKLDDVQLVQSSSPHESGENFGASSQTNSTWKAVVEEEDEQHHRVPMVPIPEHQMDSVNFIEKFLGINTSAPTSSSVVNLSTGGNSEEIYPVFTGNWSMNSDHMQYSYSAMTNMKGEGSSGNVIQVQSPSTNFMANSNTQEQNPSTVFMFHSEELNPNSIFETPSNVHEGNPTSVLVSSSNIGLHSHFQENHQFCSNHLFANKHCNFY</sequence>
<evidence type="ECO:0000256" key="6">
    <source>
        <dbReference type="ARBA" id="ARBA00023242"/>
    </source>
</evidence>
<dbReference type="InterPro" id="IPR005333">
    <property type="entry name" value="Transcription_factor_TCP"/>
</dbReference>
<evidence type="ECO:0000256" key="1">
    <source>
        <dbReference type="ARBA" id="ARBA00004123"/>
    </source>
</evidence>
<protein>
    <submittedName>
        <fullName evidence="10">Uncharacterized protein</fullName>
    </submittedName>
</protein>
<feature type="compositionally biased region" description="Low complexity" evidence="7">
    <location>
        <begin position="182"/>
        <end position="196"/>
    </location>
</feature>